<feature type="region of interest" description="Disordered" evidence="1">
    <location>
        <begin position="67"/>
        <end position="90"/>
    </location>
</feature>
<sequence>MAGYGGSGAGVGATAVGSEGGAGVGAVTRKPRRAVVTPAQMCLEQLLSLLRGGVSRLDRGGSWLTREALATPSSPDSPFGKNDEEASRWWDGGGMGQLLGVAAGNNKCGSQPVVGDR</sequence>
<dbReference type="HOGENOM" id="CLU_2088521_0_0_1"/>
<protein>
    <submittedName>
        <fullName evidence="2">Uncharacterized protein</fullName>
    </submittedName>
</protein>
<reference evidence="2" key="2">
    <citation type="submission" date="2015-03" db="UniProtKB">
        <authorList>
            <consortium name="EnsemblPlants"/>
        </authorList>
    </citation>
    <scope>IDENTIFICATION</scope>
</reference>
<dbReference type="Proteomes" id="UP000026960">
    <property type="component" value="Chromosome 7"/>
</dbReference>
<evidence type="ECO:0000313" key="2">
    <source>
        <dbReference type="EnsemblPlants" id="OBART07G09460.1"/>
    </source>
</evidence>
<dbReference type="EnsemblPlants" id="OBART07G09460.1">
    <property type="protein sequence ID" value="OBART07G09460.1"/>
    <property type="gene ID" value="OBART07G09460"/>
</dbReference>
<dbReference type="PaxDb" id="65489-OBART07G09460.1"/>
<accession>A0A0D3GPD1</accession>
<proteinExistence type="predicted"/>
<evidence type="ECO:0000256" key="1">
    <source>
        <dbReference type="SAM" id="MobiDB-lite"/>
    </source>
</evidence>
<feature type="compositionally biased region" description="Gly residues" evidence="1">
    <location>
        <begin position="1"/>
        <end position="11"/>
    </location>
</feature>
<reference evidence="2" key="1">
    <citation type="journal article" date="2009" name="Rice">
        <title>De Novo Next Generation Sequencing of Plant Genomes.</title>
        <authorList>
            <person name="Rounsley S."/>
            <person name="Marri P.R."/>
            <person name="Yu Y."/>
            <person name="He R."/>
            <person name="Sisneros N."/>
            <person name="Goicoechea J.L."/>
            <person name="Lee S.J."/>
            <person name="Angelova A."/>
            <person name="Kudrna D."/>
            <person name="Luo M."/>
            <person name="Affourtit J."/>
            <person name="Desany B."/>
            <person name="Knight J."/>
            <person name="Niazi F."/>
            <person name="Egholm M."/>
            <person name="Wing R.A."/>
        </authorList>
    </citation>
    <scope>NUCLEOTIDE SEQUENCE [LARGE SCALE GENOMIC DNA]</scope>
    <source>
        <strain evidence="2">cv. IRGC 105608</strain>
    </source>
</reference>
<keyword evidence="3" id="KW-1185">Reference proteome</keyword>
<feature type="region of interest" description="Disordered" evidence="1">
    <location>
        <begin position="1"/>
        <end position="30"/>
    </location>
</feature>
<dbReference type="AlphaFoldDB" id="A0A0D3GPD1"/>
<organism evidence="2">
    <name type="scientific">Oryza barthii</name>
    <dbReference type="NCBI Taxonomy" id="65489"/>
    <lineage>
        <taxon>Eukaryota</taxon>
        <taxon>Viridiplantae</taxon>
        <taxon>Streptophyta</taxon>
        <taxon>Embryophyta</taxon>
        <taxon>Tracheophyta</taxon>
        <taxon>Spermatophyta</taxon>
        <taxon>Magnoliopsida</taxon>
        <taxon>Liliopsida</taxon>
        <taxon>Poales</taxon>
        <taxon>Poaceae</taxon>
        <taxon>BOP clade</taxon>
        <taxon>Oryzoideae</taxon>
        <taxon>Oryzeae</taxon>
        <taxon>Oryzinae</taxon>
        <taxon>Oryza</taxon>
    </lineage>
</organism>
<dbReference type="Gramene" id="OBART07G09460.1">
    <property type="protein sequence ID" value="OBART07G09460.1"/>
    <property type="gene ID" value="OBART07G09460"/>
</dbReference>
<evidence type="ECO:0000313" key="3">
    <source>
        <dbReference type="Proteomes" id="UP000026960"/>
    </source>
</evidence>
<name>A0A0D3GPD1_9ORYZ</name>